<evidence type="ECO:0000256" key="9">
    <source>
        <dbReference type="ARBA" id="ARBA00034344"/>
    </source>
</evidence>
<dbReference type="CDD" id="cd01539">
    <property type="entry name" value="PBP1_GGBP"/>
    <property type="match status" value="1"/>
</dbReference>
<keyword evidence="10" id="KW-1133">Transmembrane helix</keyword>
<evidence type="ECO:0000256" key="10">
    <source>
        <dbReference type="SAM" id="Phobius"/>
    </source>
</evidence>
<gene>
    <name evidence="12" type="primary">mglB_6</name>
    <name evidence="12" type="ORF">CLCHR_15550</name>
</gene>
<dbReference type="Pfam" id="PF13407">
    <property type="entry name" value="Peripla_BP_4"/>
    <property type="match status" value="1"/>
</dbReference>
<keyword evidence="10" id="KW-0472">Membrane</keyword>
<dbReference type="PANTHER" id="PTHR30036:SF2">
    <property type="entry name" value="D-GALACTOSE_METHYL-GALACTOSIDE BINDING PERIPLASMIC PROTEIN MGLB"/>
    <property type="match status" value="1"/>
</dbReference>
<reference evidence="12 13" key="1">
    <citation type="submission" date="2017-03" db="EMBL/GenBank/DDBJ databases">
        <title>Genome sequence of Clostridium chromiireducens DSM 23318.</title>
        <authorList>
            <person name="Poehlein A."/>
            <person name="Daniel R."/>
        </authorList>
    </citation>
    <scope>NUCLEOTIDE SEQUENCE [LARGE SCALE GENOMIC DNA]</scope>
    <source>
        <strain evidence="12 13">DSM 23318</strain>
    </source>
</reference>
<feature type="transmembrane region" description="Helical" evidence="10">
    <location>
        <begin position="7"/>
        <end position="25"/>
    </location>
</feature>
<keyword evidence="7" id="KW-0106">Calcium</keyword>
<sequence length="353" mass="39830">MKIFRKMLTFIIPIVILSTSIHVILNKIHYNTCLSSANTGGITNIGVLFFKLDDPYMSLVKQSLDNIQKQHENTVKFTFFDGKDNQAIQNVALDSMFRNNFDLLLIDLVNENENAVLNIIVQAKQNNIPIILFNFELSTIPEAVKSYNKVIFIATDSRKSGVLQSKLIIDKWITDKEIIDKNKDNKIQYIMLKGNADSKATIYRSDYCISTINDSGIETVELSSKVCNWDKELAKSNIDSLFLRYGNNLEMIISNNDAMAIGAIEALQKYGYNNGDKTKTIPVFGIDGIPEAKDLISKGFMTGTVIQNSNELAQALYTVGINLVSNVNPLENTNYKFDKTGFVIEMPYYEYTK</sequence>
<organism evidence="12 13">
    <name type="scientific">Clostridium chromiireducens</name>
    <dbReference type="NCBI Taxonomy" id="225345"/>
    <lineage>
        <taxon>Bacteria</taxon>
        <taxon>Bacillati</taxon>
        <taxon>Bacillota</taxon>
        <taxon>Clostridia</taxon>
        <taxon>Eubacteriales</taxon>
        <taxon>Clostridiaceae</taxon>
        <taxon>Clostridium</taxon>
    </lineage>
</organism>
<evidence type="ECO:0000256" key="2">
    <source>
        <dbReference type="ARBA" id="ARBA00022448"/>
    </source>
</evidence>
<protein>
    <recommendedName>
        <fullName evidence="9">D-galactose/methyl-galactoside binding periplasmic protein MglB</fullName>
    </recommendedName>
</protein>
<evidence type="ECO:0000313" key="13">
    <source>
        <dbReference type="Proteomes" id="UP000191056"/>
    </source>
</evidence>
<dbReference type="PANTHER" id="PTHR30036">
    <property type="entry name" value="D-XYLOSE-BINDING PERIPLASMIC PROTEIN"/>
    <property type="match status" value="1"/>
</dbReference>
<name>A0A1V4IU63_9CLOT</name>
<comment type="caution">
    <text evidence="12">The sequence shown here is derived from an EMBL/GenBank/DDBJ whole genome shotgun (WGS) entry which is preliminary data.</text>
</comment>
<accession>A0A1V4IU63</accession>
<dbReference type="SUPFAM" id="SSF53822">
    <property type="entry name" value="Periplasmic binding protein-like I"/>
    <property type="match status" value="1"/>
</dbReference>
<dbReference type="InterPro" id="IPR044085">
    <property type="entry name" value="MglB-like_PBP1"/>
</dbReference>
<dbReference type="STRING" id="225345.CLCHR_15550"/>
<evidence type="ECO:0000256" key="8">
    <source>
        <dbReference type="ARBA" id="ARBA00034323"/>
    </source>
</evidence>
<dbReference type="InterPro" id="IPR028082">
    <property type="entry name" value="Peripla_BP_I"/>
</dbReference>
<evidence type="ECO:0000256" key="6">
    <source>
        <dbReference type="ARBA" id="ARBA00022764"/>
    </source>
</evidence>
<dbReference type="OrthoDB" id="1889067at2"/>
<keyword evidence="2" id="KW-0813">Transport</keyword>
<evidence type="ECO:0000256" key="3">
    <source>
        <dbReference type="ARBA" id="ARBA00022597"/>
    </source>
</evidence>
<keyword evidence="13" id="KW-1185">Reference proteome</keyword>
<comment type="subcellular location">
    <subcellularLocation>
        <location evidence="1">Cell envelope</location>
    </subcellularLocation>
</comment>
<comment type="subunit">
    <text evidence="8">The ABC transporter complex is composed of one ATP-binding protein (MglA), two transmembrane proteins (MglC) and a solute-binding protein (MglB).</text>
</comment>
<dbReference type="EMBL" id="MZGT01000017">
    <property type="protein sequence ID" value="OPJ63476.1"/>
    <property type="molecule type" value="Genomic_DNA"/>
</dbReference>
<keyword evidence="3" id="KW-0762">Sugar transport</keyword>
<keyword evidence="10" id="KW-0812">Transmembrane</keyword>
<evidence type="ECO:0000256" key="5">
    <source>
        <dbReference type="ARBA" id="ARBA00022729"/>
    </source>
</evidence>
<dbReference type="Proteomes" id="UP000191056">
    <property type="component" value="Unassembled WGS sequence"/>
</dbReference>
<dbReference type="InterPro" id="IPR050555">
    <property type="entry name" value="Bact_Solute-Bind_Prot2"/>
</dbReference>
<dbReference type="GO" id="GO:0030246">
    <property type="term" value="F:carbohydrate binding"/>
    <property type="evidence" value="ECO:0007669"/>
    <property type="project" value="InterPro"/>
</dbReference>
<dbReference type="GO" id="GO:0046872">
    <property type="term" value="F:metal ion binding"/>
    <property type="evidence" value="ECO:0007669"/>
    <property type="project" value="UniProtKB-KW"/>
</dbReference>
<evidence type="ECO:0000256" key="4">
    <source>
        <dbReference type="ARBA" id="ARBA00022723"/>
    </source>
</evidence>
<keyword evidence="6" id="KW-0574">Periplasm</keyword>
<dbReference type="RefSeq" id="WP_079439127.1">
    <property type="nucleotide sequence ID" value="NZ_JBLZIA010000006.1"/>
</dbReference>
<evidence type="ECO:0000259" key="11">
    <source>
        <dbReference type="Pfam" id="PF13407"/>
    </source>
</evidence>
<keyword evidence="4" id="KW-0479">Metal-binding</keyword>
<evidence type="ECO:0000256" key="7">
    <source>
        <dbReference type="ARBA" id="ARBA00022837"/>
    </source>
</evidence>
<keyword evidence="5" id="KW-0732">Signal</keyword>
<dbReference type="GO" id="GO:0030288">
    <property type="term" value="C:outer membrane-bounded periplasmic space"/>
    <property type="evidence" value="ECO:0007669"/>
    <property type="project" value="TreeGrafter"/>
</dbReference>
<proteinExistence type="predicted"/>
<evidence type="ECO:0000256" key="1">
    <source>
        <dbReference type="ARBA" id="ARBA00004196"/>
    </source>
</evidence>
<feature type="domain" description="Periplasmic binding protein" evidence="11">
    <location>
        <begin position="45"/>
        <end position="324"/>
    </location>
</feature>
<dbReference type="Gene3D" id="3.40.50.2300">
    <property type="match status" value="2"/>
</dbReference>
<dbReference type="InterPro" id="IPR025997">
    <property type="entry name" value="SBP_2_dom"/>
</dbReference>
<evidence type="ECO:0000313" key="12">
    <source>
        <dbReference type="EMBL" id="OPJ63476.1"/>
    </source>
</evidence>
<dbReference type="AlphaFoldDB" id="A0A1V4IU63"/>